<evidence type="ECO:0000313" key="1">
    <source>
        <dbReference type="EMBL" id="CUU03103.1"/>
    </source>
</evidence>
<name>A0A0P1P4Q5_9BACT</name>
<accession>A0A0P1NUH1</accession>
<proteinExistence type="predicted"/>
<accession>A0A0P1P4Q5</accession>
<gene>
    <name evidence="1" type="ORF">JGI4_00696</name>
</gene>
<reference evidence="2" key="1">
    <citation type="submission" date="2015-11" db="EMBL/GenBank/DDBJ databases">
        <authorList>
            <person name="Varghese N."/>
        </authorList>
    </citation>
    <scope>NUCLEOTIDE SEQUENCE [LARGE SCALE GENOMIC DNA]</scope>
</reference>
<dbReference type="SUPFAM" id="SSF63825">
    <property type="entry name" value="YWTD domain"/>
    <property type="match status" value="1"/>
</dbReference>
<accession>A0A0P1LRT5</accession>
<protein>
    <recommendedName>
        <fullName evidence="3">6-bladed beta-propeller protein</fullName>
    </recommendedName>
</protein>
<evidence type="ECO:0008006" key="3">
    <source>
        <dbReference type="Google" id="ProtNLM"/>
    </source>
</evidence>
<accession>A0A0P1L6J7</accession>
<organism evidence="1 2">
    <name type="scientific">Candidatus Kryptonium thompsonii</name>
    <dbReference type="NCBI Taxonomy" id="1633631"/>
    <lineage>
        <taxon>Bacteria</taxon>
        <taxon>Pseudomonadati</taxon>
        <taxon>Candidatus Kryptoniota</taxon>
        <taxon>Candidatus Kryptonium</taxon>
    </lineage>
</organism>
<dbReference type="RefSeq" id="WP_075426290.1">
    <property type="nucleotide sequence ID" value="NZ_CZVJ01000001.1"/>
</dbReference>
<dbReference type="Gene3D" id="2.120.10.30">
    <property type="entry name" value="TolB, C-terminal domain"/>
    <property type="match status" value="1"/>
</dbReference>
<dbReference type="STRING" id="1633631.GCA_001442925_00696"/>
<dbReference type="Proteomes" id="UP000182011">
    <property type="component" value="Unassembled WGS sequence"/>
</dbReference>
<accession>A0A0P1NT84</accession>
<sequence length="360" mass="41356">MRAKTWLAFLILGLAVSFIYPFLAGSFDNNYQKNVLTFQVNKYCREQKIKSRIFKNVDVKRIFRTSDSLFSPIKLKLDKRNSYLYVLDIGDLRIKKFSLSGKFIRSYGRGKGKGPGEFLNPVSFVVDDNLRIWVSDPYTGIITVIGDDNSIKRSFRPKNISAEICLAKGKVVLSRTINTEYLFDVYDMSGNYLYSLGEKIFPVNSKSPEFLFGFPLIAGIEDIDFDHKFLYCTFERLNCFLAIDIEKGTLKYLMKTIDDIKLPEIKVIETKSGPIYKVGEDKEFPSLAMNLVGDKIYITSGKNFSVDDNTTFVDVYSSESGEYLYSFKIPEKFKQGGYFDGRYYYGVGDTSISKWEVIFR</sequence>
<dbReference type="AlphaFoldDB" id="A0A0P1P4Q5"/>
<dbReference type="InterPro" id="IPR011042">
    <property type="entry name" value="6-blade_b-propeller_TolB-like"/>
</dbReference>
<dbReference type="OrthoDB" id="1097750at2"/>
<dbReference type="EMBL" id="FAOP01000003">
    <property type="protein sequence ID" value="CUU03103.1"/>
    <property type="molecule type" value="Genomic_DNA"/>
</dbReference>
<accession>A0A0N7MNJ0</accession>
<accession>A0A0S4MYQ8</accession>
<evidence type="ECO:0000313" key="2">
    <source>
        <dbReference type="Proteomes" id="UP000182011"/>
    </source>
</evidence>
<accession>A0A0P1MKQ6</accession>